<dbReference type="EMBL" id="AANZ01000014">
    <property type="protein sequence ID" value="EAQ79518.1"/>
    <property type="molecule type" value="Genomic_DNA"/>
</dbReference>
<dbReference type="AlphaFoldDB" id="A3ZW22"/>
<dbReference type="HOGENOM" id="CLU_2714294_0_0_0"/>
<evidence type="ECO:0000256" key="1">
    <source>
        <dbReference type="SAM" id="MobiDB-lite"/>
    </source>
</evidence>
<comment type="caution">
    <text evidence="2">The sequence shown here is derived from an EMBL/GenBank/DDBJ whole genome shotgun (WGS) entry which is preliminary data.</text>
</comment>
<name>A3ZW22_9BACT</name>
<dbReference type="STRING" id="314230.DSM3645_03543"/>
<organism evidence="2 3">
    <name type="scientific">Blastopirellula marina DSM 3645</name>
    <dbReference type="NCBI Taxonomy" id="314230"/>
    <lineage>
        <taxon>Bacteria</taxon>
        <taxon>Pseudomonadati</taxon>
        <taxon>Planctomycetota</taxon>
        <taxon>Planctomycetia</taxon>
        <taxon>Pirellulales</taxon>
        <taxon>Pirellulaceae</taxon>
        <taxon>Blastopirellula</taxon>
    </lineage>
</organism>
<feature type="region of interest" description="Disordered" evidence="1">
    <location>
        <begin position="41"/>
        <end position="72"/>
    </location>
</feature>
<dbReference type="Proteomes" id="UP000004358">
    <property type="component" value="Unassembled WGS sequence"/>
</dbReference>
<gene>
    <name evidence="2" type="ORF">DSM3645_03543</name>
</gene>
<evidence type="ECO:0000313" key="3">
    <source>
        <dbReference type="Proteomes" id="UP000004358"/>
    </source>
</evidence>
<accession>A3ZW22</accession>
<proteinExistence type="predicted"/>
<protein>
    <submittedName>
        <fullName evidence="2">Uncharacterized protein</fullName>
    </submittedName>
</protein>
<reference evidence="2 3" key="1">
    <citation type="submission" date="2006-02" db="EMBL/GenBank/DDBJ databases">
        <authorList>
            <person name="Amann R."/>
            <person name="Ferriera S."/>
            <person name="Johnson J."/>
            <person name="Kravitz S."/>
            <person name="Halpern A."/>
            <person name="Remington K."/>
            <person name="Beeson K."/>
            <person name="Tran B."/>
            <person name="Rogers Y.-H."/>
            <person name="Friedman R."/>
            <person name="Venter J.C."/>
        </authorList>
    </citation>
    <scope>NUCLEOTIDE SEQUENCE [LARGE SCALE GENOMIC DNA]</scope>
    <source>
        <strain evidence="2 3">DSM 3645</strain>
    </source>
</reference>
<evidence type="ECO:0000313" key="2">
    <source>
        <dbReference type="EMBL" id="EAQ79518.1"/>
    </source>
</evidence>
<sequence length="72" mass="7708">MSTCMPERAANTCSTISTEAPPTVRLVRRGTSIRLLTSAGTRGRLGRSSRTKVMPASIGAGRNSTRFDLPDQ</sequence>